<dbReference type="Gene3D" id="1.10.287.630">
    <property type="entry name" value="Helix hairpin bin"/>
    <property type="match status" value="1"/>
</dbReference>
<keyword evidence="1" id="KW-0472">Membrane</keyword>
<dbReference type="Gene3D" id="2.60.120.10">
    <property type="entry name" value="Jelly Rolls"/>
    <property type="match status" value="1"/>
</dbReference>
<dbReference type="GO" id="GO:0035725">
    <property type="term" value="P:sodium ion transmembrane transport"/>
    <property type="evidence" value="ECO:0007669"/>
    <property type="project" value="TreeGrafter"/>
</dbReference>
<feature type="transmembrane region" description="Helical" evidence="1">
    <location>
        <begin position="90"/>
        <end position="109"/>
    </location>
</feature>
<dbReference type="OrthoDB" id="437287at2759"/>
<keyword evidence="1" id="KW-0812">Transmembrane</keyword>
<dbReference type="SUPFAM" id="SSF51206">
    <property type="entry name" value="cAMP-binding domain-like"/>
    <property type="match status" value="1"/>
</dbReference>
<gene>
    <name evidence="3" type="primary">KCNH2</name>
    <name evidence="3" type="ORF">SPIL2461_LOCUS4867</name>
</gene>
<dbReference type="AlphaFoldDB" id="A0A812LXF4"/>
<keyword evidence="4" id="KW-1185">Reference proteome</keyword>
<dbReference type="InterPro" id="IPR018490">
    <property type="entry name" value="cNMP-bd_dom_sf"/>
</dbReference>
<dbReference type="SUPFAM" id="SSF81324">
    <property type="entry name" value="Voltage-gated potassium channels"/>
    <property type="match status" value="1"/>
</dbReference>
<dbReference type="EMBL" id="CAJNIZ010006603">
    <property type="protein sequence ID" value="CAE7251342.1"/>
    <property type="molecule type" value="Genomic_DNA"/>
</dbReference>
<dbReference type="InterPro" id="IPR051413">
    <property type="entry name" value="K/Na_HCN_channel"/>
</dbReference>
<evidence type="ECO:0000313" key="4">
    <source>
        <dbReference type="Proteomes" id="UP000649617"/>
    </source>
</evidence>
<comment type="caution">
    <text evidence="3">The sequence shown here is derived from an EMBL/GenBank/DDBJ whole genome shotgun (WGS) entry which is preliminary data.</text>
</comment>
<protein>
    <submittedName>
        <fullName evidence="3">KCNH2 protein</fullName>
    </submittedName>
</protein>
<proteinExistence type="predicted"/>
<feature type="transmembrane region" description="Helical" evidence="1">
    <location>
        <begin position="236"/>
        <end position="260"/>
    </location>
</feature>
<feature type="non-terminal residue" evidence="3">
    <location>
        <position position="520"/>
    </location>
</feature>
<sequence>ALAAAETWMVLSPVGRAQVVRDILTFSFVTVDLTFLPLRVFQEVSPGWVLWSLLWMSQIYWNLHMVVSFNTGYYFRGHLVRDRNRIAQHYLRTLFFFDALNITVDWLLAGLDTSHNFVSHVLFEDVSMTVLCLWVLQMCLRLCRMFMSFSKLAVSDTVRVQWVITRTVGQILLTHHVMACAWYRIGSASARYGWTKANGLDDTSLSYKYTTSLHWTYCQLGFGSSEIEAVNTAERVFSLLVVFAALVVFSTLLAAITSLATKLNKASERKQEHFRQLRKYLRQHQIEEDLRLRVVAFLEHAYTLRQAVVADSEVPILDLLSKPLQAELNSFKYMKCLRELDVMRQLFQTFDQHSVQAIRSLPKAFSHRTFAPADTVFECGLLANSAYFVAEGEFVYELNGEMISVENGRWVAEMSLWTPWLHLGDLTTRDISEVIVLDVSHFADTLSRSSESFLKCQEYAEQLTARMNEERILTDLWRCEVNPARSGSDNLRGSVSLAARLRSSFTRHVLQSPNQIVPVG</sequence>
<feature type="domain" description="Cyclic nucleotide-binding" evidence="2">
    <location>
        <begin position="346"/>
        <end position="451"/>
    </location>
</feature>
<dbReference type="GO" id="GO:0098855">
    <property type="term" value="C:HCN channel complex"/>
    <property type="evidence" value="ECO:0007669"/>
    <property type="project" value="TreeGrafter"/>
</dbReference>
<evidence type="ECO:0000259" key="2">
    <source>
        <dbReference type="PROSITE" id="PS50042"/>
    </source>
</evidence>
<dbReference type="InterPro" id="IPR014710">
    <property type="entry name" value="RmlC-like_jellyroll"/>
</dbReference>
<evidence type="ECO:0000313" key="3">
    <source>
        <dbReference type="EMBL" id="CAE7251342.1"/>
    </source>
</evidence>
<dbReference type="PANTHER" id="PTHR45689">
    <property type="entry name" value="I[[H]] CHANNEL, ISOFORM E"/>
    <property type="match status" value="1"/>
</dbReference>
<dbReference type="Proteomes" id="UP000649617">
    <property type="component" value="Unassembled WGS sequence"/>
</dbReference>
<reference evidence="3" key="1">
    <citation type="submission" date="2021-02" db="EMBL/GenBank/DDBJ databases">
        <authorList>
            <person name="Dougan E. K."/>
            <person name="Rhodes N."/>
            <person name="Thang M."/>
            <person name="Chan C."/>
        </authorList>
    </citation>
    <scope>NUCLEOTIDE SEQUENCE</scope>
</reference>
<keyword evidence="1" id="KW-1133">Transmembrane helix</keyword>
<organism evidence="3 4">
    <name type="scientific">Symbiodinium pilosum</name>
    <name type="common">Dinoflagellate</name>
    <dbReference type="NCBI Taxonomy" id="2952"/>
    <lineage>
        <taxon>Eukaryota</taxon>
        <taxon>Sar</taxon>
        <taxon>Alveolata</taxon>
        <taxon>Dinophyceae</taxon>
        <taxon>Suessiales</taxon>
        <taxon>Symbiodiniaceae</taxon>
        <taxon>Symbiodinium</taxon>
    </lineage>
</organism>
<dbReference type="Gene3D" id="1.10.287.70">
    <property type="match status" value="1"/>
</dbReference>
<name>A0A812LXF4_SYMPI</name>
<feature type="transmembrane region" description="Helical" evidence="1">
    <location>
        <begin position="48"/>
        <end position="69"/>
    </location>
</feature>
<dbReference type="GO" id="GO:0005249">
    <property type="term" value="F:voltage-gated potassium channel activity"/>
    <property type="evidence" value="ECO:0007669"/>
    <property type="project" value="TreeGrafter"/>
</dbReference>
<feature type="transmembrane region" description="Helical" evidence="1">
    <location>
        <begin position="121"/>
        <end position="143"/>
    </location>
</feature>
<accession>A0A812LXF4</accession>
<evidence type="ECO:0000256" key="1">
    <source>
        <dbReference type="SAM" id="Phobius"/>
    </source>
</evidence>
<dbReference type="PANTHER" id="PTHR45689:SF5">
    <property type="entry name" value="I[[H]] CHANNEL, ISOFORM E"/>
    <property type="match status" value="1"/>
</dbReference>
<dbReference type="GO" id="GO:0003254">
    <property type="term" value="P:regulation of membrane depolarization"/>
    <property type="evidence" value="ECO:0007669"/>
    <property type="project" value="TreeGrafter"/>
</dbReference>
<dbReference type="PROSITE" id="PS50042">
    <property type="entry name" value="CNMP_BINDING_3"/>
    <property type="match status" value="1"/>
</dbReference>
<dbReference type="InterPro" id="IPR000595">
    <property type="entry name" value="cNMP-bd_dom"/>
</dbReference>